<evidence type="ECO:0000256" key="8">
    <source>
        <dbReference type="SAM" id="MobiDB-lite"/>
    </source>
</evidence>
<evidence type="ECO:0000256" key="7">
    <source>
        <dbReference type="ARBA" id="ARBA00023180"/>
    </source>
</evidence>
<reference evidence="12" key="1">
    <citation type="submission" date="2020-03" db="EMBL/GenBank/DDBJ databases">
        <title>Site-based positive gene gene selection in Geosmithia morbida across the United States reveals a broad range of putative effectors and factors for local host and environmental adapation.</title>
        <authorList>
            <person name="Onufrak A."/>
            <person name="Murdoch R.W."/>
            <person name="Gazis R."/>
            <person name="Huff M."/>
            <person name="Staton M."/>
            <person name="Klingeman W."/>
            <person name="Hadziabdic D."/>
        </authorList>
    </citation>
    <scope>NUCLEOTIDE SEQUENCE</scope>
    <source>
        <strain evidence="12">1262</strain>
    </source>
</reference>
<dbReference type="Pfam" id="PF00394">
    <property type="entry name" value="Cu-oxidase"/>
    <property type="match status" value="1"/>
</dbReference>
<feature type="region of interest" description="Disordered" evidence="8">
    <location>
        <begin position="359"/>
        <end position="388"/>
    </location>
</feature>
<dbReference type="CDD" id="cd13880">
    <property type="entry name" value="CuRO_2_MaLCC_like"/>
    <property type="match status" value="1"/>
</dbReference>
<dbReference type="FunFam" id="2.60.40.420:FF:000021">
    <property type="entry name" value="Extracellular dihydrogeodin oxidase/laccase"/>
    <property type="match status" value="1"/>
</dbReference>
<keyword evidence="2" id="KW-0479">Metal-binding</keyword>
<dbReference type="CDD" id="cd13854">
    <property type="entry name" value="CuRO_1_MaLCC_like"/>
    <property type="match status" value="1"/>
</dbReference>
<proteinExistence type="inferred from homology"/>
<comment type="similarity">
    <text evidence="1">Belongs to the multicopper oxidase family.</text>
</comment>
<evidence type="ECO:0000256" key="6">
    <source>
        <dbReference type="ARBA" id="ARBA00023008"/>
    </source>
</evidence>
<dbReference type="PANTHER" id="PTHR11709:SF145">
    <property type="entry name" value="LCC1"/>
    <property type="match status" value="1"/>
</dbReference>
<dbReference type="Proteomes" id="UP000749293">
    <property type="component" value="Unassembled WGS sequence"/>
</dbReference>
<dbReference type="FunFam" id="2.60.40.420:FF:000038">
    <property type="entry name" value="Extracellular dihydrogeodin oxidase/laccase"/>
    <property type="match status" value="1"/>
</dbReference>
<evidence type="ECO:0000256" key="1">
    <source>
        <dbReference type="ARBA" id="ARBA00010609"/>
    </source>
</evidence>
<dbReference type="InterPro" id="IPR011706">
    <property type="entry name" value="Cu-oxidase_C"/>
</dbReference>
<name>A0A9P5D5U4_9HYPO</name>
<evidence type="ECO:0000256" key="4">
    <source>
        <dbReference type="ARBA" id="ARBA00022737"/>
    </source>
</evidence>
<dbReference type="EMBL" id="JAANYQ010000008">
    <property type="protein sequence ID" value="KAF4122854.1"/>
    <property type="molecule type" value="Genomic_DNA"/>
</dbReference>
<dbReference type="PROSITE" id="PS00079">
    <property type="entry name" value="MULTICOPPER_OXIDASE1"/>
    <property type="match status" value="1"/>
</dbReference>
<dbReference type="AlphaFoldDB" id="A0A9P5D5U4"/>
<dbReference type="Gene3D" id="2.60.40.420">
    <property type="entry name" value="Cupredoxins - blue copper proteins"/>
    <property type="match status" value="3"/>
</dbReference>
<dbReference type="CDD" id="cd13901">
    <property type="entry name" value="CuRO_3_MaLCC_like"/>
    <property type="match status" value="1"/>
</dbReference>
<feature type="domain" description="Plastocyanin-like" evidence="9">
    <location>
        <begin position="202"/>
        <end position="357"/>
    </location>
</feature>
<evidence type="ECO:0000259" key="9">
    <source>
        <dbReference type="Pfam" id="PF00394"/>
    </source>
</evidence>
<dbReference type="Pfam" id="PF07731">
    <property type="entry name" value="Cu-oxidase_2"/>
    <property type="match status" value="1"/>
</dbReference>
<dbReference type="OrthoDB" id="2121828at2759"/>
<dbReference type="InterPro" id="IPR002355">
    <property type="entry name" value="Cu_oxidase_Cu_BS"/>
</dbReference>
<feature type="domain" description="Plastocyanin-like" evidence="10">
    <location>
        <begin position="433"/>
        <end position="549"/>
    </location>
</feature>
<feature type="domain" description="Plastocyanin-like" evidence="11">
    <location>
        <begin position="75"/>
        <end position="192"/>
    </location>
</feature>
<organism evidence="12 13">
    <name type="scientific">Geosmithia morbida</name>
    <dbReference type="NCBI Taxonomy" id="1094350"/>
    <lineage>
        <taxon>Eukaryota</taxon>
        <taxon>Fungi</taxon>
        <taxon>Dikarya</taxon>
        <taxon>Ascomycota</taxon>
        <taxon>Pezizomycotina</taxon>
        <taxon>Sordariomycetes</taxon>
        <taxon>Hypocreomycetidae</taxon>
        <taxon>Hypocreales</taxon>
        <taxon>Bionectriaceae</taxon>
        <taxon>Geosmithia</taxon>
    </lineage>
</organism>
<keyword evidence="5" id="KW-0560">Oxidoreductase</keyword>
<dbReference type="InterPro" id="IPR045087">
    <property type="entry name" value="Cu-oxidase_fam"/>
</dbReference>
<gene>
    <name evidence="12" type="ORF">GMORB2_7161</name>
</gene>
<sequence>VTYAARGEQRLLYKLTVDQNHRRSDWGTLRAPTLPSFLRNNPLPNGFPWSNRDSRDNYYTDPPHTGVIRSYDFTIGQGKISPDGYERDVLLVNGQFPGPLIEANWGDTIQVTVHNNLTDPVEGTALHWHGLLQKGTPWEDGVPAVTQCPIAPGKSFTYQFLADLYGTSWYHSHYSAQYAGGLSGPMVIHGPKSRAYDIDVGPVMLSDWYHDTYMNLVEQSMAPNALPLLSDNNLINGKMNFDCSTLPETDKTPCVNNAGVSKFKFQRGKTHLLRLINVGAEALQRFSIDGHNMTVVANDYVQVQPYTTDIVTLGVGQRTDVLVKADGDLDAYWMRSSISTICSLTNQPDALAAIYYDDADQSEDPQSQPEGDLTDPGNCANDDLERTRPVMQLRVPQPDLTFNMSIGNFQNETGTTLWTLDDVSYRGNYNSPTLLLATLNNHTFEDQWNVKNTKSAKSVRVIVQNGAVAHPMHLHGFNMYILSEGDGEWDGTIVHPENPQRRDVIQLRPNGHLVMQFDAAQNPGMWAFHCHIAWHVGAGLYAQFLTAPDKLAKMKPPSVVAETCRQWAEWTHTNIPPQIDSGL</sequence>
<dbReference type="InterPro" id="IPR011707">
    <property type="entry name" value="Cu-oxidase-like_N"/>
</dbReference>
<dbReference type="PROSITE" id="PS00080">
    <property type="entry name" value="MULTICOPPER_OXIDASE2"/>
    <property type="match status" value="1"/>
</dbReference>
<dbReference type="GeneID" id="55973384"/>
<dbReference type="SUPFAM" id="SSF49503">
    <property type="entry name" value="Cupredoxins"/>
    <property type="match status" value="3"/>
</dbReference>
<dbReference type="InterPro" id="IPR001117">
    <property type="entry name" value="Cu-oxidase_2nd"/>
</dbReference>
<evidence type="ECO:0000259" key="10">
    <source>
        <dbReference type="Pfam" id="PF07731"/>
    </source>
</evidence>
<keyword evidence="3" id="KW-0732">Signal</keyword>
<dbReference type="GO" id="GO:0005507">
    <property type="term" value="F:copper ion binding"/>
    <property type="evidence" value="ECO:0007669"/>
    <property type="project" value="InterPro"/>
</dbReference>
<feature type="non-terminal residue" evidence="12">
    <location>
        <position position="1"/>
    </location>
</feature>
<dbReference type="Pfam" id="PF07732">
    <property type="entry name" value="Cu-oxidase_3"/>
    <property type="match status" value="1"/>
</dbReference>
<keyword evidence="7" id="KW-0325">Glycoprotein</keyword>
<evidence type="ECO:0000256" key="3">
    <source>
        <dbReference type="ARBA" id="ARBA00022729"/>
    </source>
</evidence>
<dbReference type="RefSeq" id="XP_035321506.1">
    <property type="nucleotide sequence ID" value="XM_035469126.1"/>
</dbReference>
<evidence type="ECO:0000313" key="13">
    <source>
        <dbReference type="Proteomes" id="UP000749293"/>
    </source>
</evidence>
<evidence type="ECO:0000256" key="5">
    <source>
        <dbReference type="ARBA" id="ARBA00023002"/>
    </source>
</evidence>
<accession>A0A9P5D5U4</accession>
<dbReference type="InterPro" id="IPR033138">
    <property type="entry name" value="Cu_oxidase_CS"/>
</dbReference>
<keyword evidence="6" id="KW-0186">Copper</keyword>
<evidence type="ECO:0000256" key="2">
    <source>
        <dbReference type="ARBA" id="ARBA00022723"/>
    </source>
</evidence>
<comment type="caution">
    <text evidence="12">The sequence shown here is derived from an EMBL/GenBank/DDBJ whole genome shotgun (WGS) entry which is preliminary data.</text>
</comment>
<dbReference type="PANTHER" id="PTHR11709">
    <property type="entry name" value="MULTI-COPPER OXIDASE"/>
    <property type="match status" value="1"/>
</dbReference>
<dbReference type="InterPro" id="IPR008972">
    <property type="entry name" value="Cupredoxin"/>
</dbReference>
<evidence type="ECO:0000259" key="11">
    <source>
        <dbReference type="Pfam" id="PF07732"/>
    </source>
</evidence>
<evidence type="ECO:0000313" key="12">
    <source>
        <dbReference type="EMBL" id="KAF4122854.1"/>
    </source>
</evidence>
<keyword evidence="13" id="KW-1185">Reference proteome</keyword>
<dbReference type="GO" id="GO:0016491">
    <property type="term" value="F:oxidoreductase activity"/>
    <property type="evidence" value="ECO:0007669"/>
    <property type="project" value="UniProtKB-KW"/>
</dbReference>
<keyword evidence="4" id="KW-0677">Repeat</keyword>
<protein>
    <submittedName>
        <fullName evidence="12">Multicopper oxidase with three cupredoxin domains</fullName>
    </submittedName>
</protein>